<protein>
    <submittedName>
        <fullName evidence="2">Uncharacterized protein</fullName>
    </submittedName>
</protein>
<dbReference type="Proteomes" id="UP000655523">
    <property type="component" value="Unassembled WGS sequence"/>
</dbReference>
<feature type="compositionally biased region" description="Polar residues" evidence="1">
    <location>
        <begin position="16"/>
        <end position="25"/>
    </location>
</feature>
<accession>A0A972SJR4</accession>
<dbReference type="EMBL" id="WOEZ01000154">
    <property type="protein sequence ID" value="NPT58273.1"/>
    <property type="molecule type" value="Genomic_DNA"/>
</dbReference>
<organism evidence="2 3">
    <name type="scientific">Paraburkholderia elongata</name>
    <dbReference type="NCBI Taxonomy" id="2675747"/>
    <lineage>
        <taxon>Bacteria</taxon>
        <taxon>Pseudomonadati</taxon>
        <taxon>Pseudomonadota</taxon>
        <taxon>Betaproteobacteria</taxon>
        <taxon>Burkholderiales</taxon>
        <taxon>Burkholderiaceae</taxon>
        <taxon>Paraburkholderia</taxon>
    </lineage>
</organism>
<proteinExistence type="predicted"/>
<reference evidence="2 3" key="1">
    <citation type="submission" date="2019-11" db="EMBL/GenBank/DDBJ databases">
        <title>Metabolism of dissolved organic matter in forest soils.</title>
        <authorList>
            <person name="Cyle K.T."/>
            <person name="Wilhelm R.C."/>
            <person name="Martinez C.E."/>
        </authorList>
    </citation>
    <scope>NUCLEOTIDE SEQUENCE [LARGE SCALE GENOMIC DNA]</scope>
    <source>
        <strain evidence="2 3">5N</strain>
    </source>
</reference>
<evidence type="ECO:0000256" key="1">
    <source>
        <dbReference type="SAM" id="MobiDB-lite"/>
    </source>
</evidence>
<name>A0A972SJR4_9BURK</name>
<evidence type="ECO:0000313" key="3">
    <source>
        <dbReference type="Proteomes" id="UP000655523"/>
    </source>
</evidence>
<sequence>MPYVFGAGRRQEHTGANRQTANPARSTRRHAGRHRATEATQPSKLMQEYRDVVGVESYEQIIEEAGLTHRPVLALTCTAPPPPPPVTGGFVLAVDRQNLPADVPGCRPSRGMARLSPANPAIEPAGLAVQFFLRVRLFTGKEGAAFSESAMSTKVDTGFRFVTHQMHPIAMMMEAVKSGIEQLQRRRYLAAYASILVSILDRTQLAREAGHSRGMVMAKPGSVAREAILRRQARARATRERDPVVDIGVVLRCWHSQLLDRVIGYVAGAFGQEIMGLLKEVGIATGYAFWASGAPDDAVSPQEWSQRRAAWQQALDGQSGEGIEFRYDGESMDLSCPWSELEPYVPSLESRARELAEPALFSRWYESLPPKGDDGEHIWKRHAQFRDLLNDDPAMRAALAADVERLKPKLLTGVELDAARRREQLVLLPAGFA</sequence>
<evidence type="ECO:0000313" key="2">
    <source>
        <dbReference type="EMBL" id="NPT58273.1"/>
    </source>
</evidence>
<dbReference type="AlphaFoldDB" id="A0A972SJR4"/>
<keyword evidence="3" id="KW-1185">Reference proteome</keyword>
<comment type="caution">
    <text evidence="2">The sequence shown here is derived from an EMBL/GenBank/DDBJ whole genome shotgun (WGS) entry which is preliminary data.</text>
</comment>
<gene>
    <name evidence="2" type="ORF">GNZ13_27845</name>
</gene>
<feature type="region of interest" description="Disordered" evidence="1">
    <location>
        <begin position="1"/>
        <end position="41"/>
    </location>
</feature>